<accession>A0A7G8BK00</accession>
<dbReference type="EMBL" id="CP060394">
    <property type="protein sequence ID" value="QNI32870.1"/>
    <property type="molecule type" value="Genomic_DNA"/>
</dbReference>
<dbReference type="SUPFAM" id="SSF51182">
    <property type="entry name" value="RmlC-like cupins"/>
    <property type="match status" value="1"/>
</dbReference>
<dbReference type="InterPro" id="IPR017627">
    <property type="entry name" value="UGHY"/>
</dbReference>
<dbReference type="KEGG" id="adin:H7849_02405"/>
<dbReference type="AlphaFoldDB" id="A0A7G8BK00"/>
<protein>
    <submittedName>
        <fullName evidence="2">(S)-ureidoglycine aminohydrolase</fullName>
        <ecNumber evidence="2">3.5.3.26</ecNumber>
    </submittedName>
</protein>
<dbReference type="InterPro" id="IPR044697">
    <property type="entry name" value="UGlyAH_cupin_C"/>
</dbReference>
<dbReference type="NCBIfam" id="TIGR03214">
    <property type="entry name" value="ura-cupin"/>
    <property type="match status" value="1"/>
</dbReference>
<keyword evidence="2" id="KW-0378">Hydrolase</keyword>
<dbReference type="PANTHER" id="PTHR34571:SF1">
    <property type="entry name" value="(S)-UREIDOGLYCINE AMINOHYDROLASE"/>
    <property type="match status" value="1"/>
</dbReference>
<dbReference type="Gene3D" id="2.60.120.10">
    <property type="entry name" value="Jelly Rolls"/>
    <property type="match status" value="1"/>
</dbReference>
<evidence type="ECO:0000313" key="2">
    <source>
        <dbReference type="EMBL" id="QNI32870.1"/>
    </source>
</evidence>
<dbReference type="RefSeq" id="WP_186743860.1">
    <property type="nucleotide sequence ID" value="NZ_CP060394.1"/>
</dbReference>
<dbReference type="Pfam" id="PF07883">
    <property type="entry name" value="Cupin_2"/>
    <property type="match status" value="2"/>
</dbReference>
<dbReference type="Proteomes" id="UP000515312">
    <property type="component" value="Chromosome"/>
</dbReference>
<sequence>MHNLGHTRSVRRASHFIHTPDTFIRTQIPGCSKASVIVHASPVLGANFAQYSVEFEVGGALGSASGQRFFYVLDGTITLESGADTYTLVENDYAYVPQEAEHTIRALQASRATVIEQKYRSVNGEGPPTLLVGHEPSVPAQPLTGDNDLLVRSLLPDTITFDFAVNTMSYAPGAGLSMVEVHVMEHGLLMLEGGGIYRLDDQWYPVTAGDFIWMAPYCPQWFGAIGKVPAKYLIYKDWNRHPLA</sequence>
<dbReference type="CDD" id="cd02212">
    <property type="entry name" value="cupin_UGlyAH_C"/>
    <property type="match status" value="1"/>
</dbReference>
<reference evidence="2 3" key="1">
    <citation type="submission" date="2020-08" db="EMBL/GenBank/DDBJ databases">
        <title>Edaphobacter telluris sp. nov. and Acidobacterium dinghuensis sp. nov., two acidobacteria isolated from forest soil.</title>
        <authorList>
            <person name="Fu J."/>
            <person name="Qiu L."/>
        </authorList>
    </citation>
    <scope>NUCLEOTIDE SEQUENCE [LARGE SCALE GENOMIC DNA]</scope>
    <source>
        <strain evidence="2">4Y35</strain>
    </source>
</reference>
<evidence type="ECO:0000259" key="1">
    <source>
        <dbReference type="Pfam" id="PF07883"/>
    </source>
</evidence>
<name>A0A7G8BK00_9BACT</name>
<evidence type="ECO:0000313" key="3">
    <source>
        <dbReference type="Proteomes" id="UP000515312"/>
    </source>
</evidence>
<dbReference type="GO" id="GO:0071522">
    <property type="term" value="F:ureidoglycine aminohydrolase activity"/>
    <property type="evidence" value="ECO:0007669"/>
    <property type="project" value="UniProtKB-EC"/>
</dbReference>
<dbReference type="PANTHER" id="PTHR34571">
    <property type="entry name" value="(S)-UREIDOGLYCINE AMINOHYDROLASE"/>
    <property type="match status" value="1"/>
</dbReference>
<gene>
    <name evidence="2" type="ORF">H7849_02405</name>
</gene>
<dbReference type="InterPro" id="IPR014710">
    <property type="entry name" value="RmlC-like_jellyroll"/>
</dbReference>
<organism evidence="2 3">
    <name type="scientific">Alloacidobacterium dinghuense</name>
    <dbReference type="NCBI Taxonomy" id="2763107"/>
    <lineage>
        <taxon>Bacteria</taxon>
        <taxon>Pseudomonadati</taxon>
        <taxon>Acidobacteriota</taxon>
        <taxon>Terriglobia</taxon>
        <taxon>Terriglobales</taxon>
        <taxon>Acidobacteriaceae</taxon>
        <taxon>Alloacidobacterium</taxon>
    </lineage>
</organism>
<dbReference type="InterPro" id="IPR013096">
    <property type="entry name" value="Cupin_2"/>
</dbReference>
<dbReference type="EC" id="3.5.3.26" evidence="2"/>
<proteinExistence type="predicted"/>
<feature type="domain" description="Cupin type-2" evidence="1">
    <location>
        <begin position="65"/>
        <end position="112"/>
    </location>
</feature>
<feature type="domain" description="Cupin type-2" evidence="1">
    <location>
        <begin position="167"/>
        <end position="233"/>
    </location>
</feature>
<keyword evidence="3" id="KW-1185">Reference proteome</keyword>
<dbReference type="InterPro" id="IPR011051">
    <property type="entry name" value="RmlC_Cupin_sf"/>
</dbReference>